<dbReference type="STRING" id="1965070.A0A443Q649"/>
<evidence type="ECO:0000313" key="3">
    <source>
        <dbReference type="Proteomes" id="UP000285301"/>
    </source>
</evidence>
<dbReference type="Pfam" id="PF13358">
    <property type="entry name" value="DDE_3"/>
    <property type="match status" value="1"/>
</dbReference>
<dbReference type="InterPro" id="IPR038717">
    <property type="entry name" value="Tc1-like_DDE_dom"/>
</dbReference>
<evidence type="ECO:0000313" key="2">
    <source>
        <dbReference type="EMBL" id="RWR98447.1"/>
    </source>
</evidence>
<proteinExistence type="predicted"/>
<evidence type="ECO:0000259" key="1">
    <source>
        <dbReference type="Pfam" id="PF13358"/>
    </source>
</evidence>
<accession>A0A443Q649</accession>
<dbReference type="InterPro" id="IPR036397">
    <property type="entry name" value="RNaseH_sf"/>
</dbReference>
<dbReference type="GO" id="GO:0003676">
    <property type="term" value="F:nucleic acid binding"/>
    <property type="evidence" value="ECO:0007669"/>
    <property type="project" value="InterPro"/>
</dbReference>
<dbReference type="PANTHER" id="PTHR46068">
    <property type="entry name" value="PROTEIN CBG27172"/>
    <property type="match status" value="1"/>
</dbReference>
<feature type="domain" description="Tc1-like transposase DDE" evidence="1">
    <location>
        <begin position="19"/>
        <end position="145"/>
    </location>
</feature>
<sequence>GFDGASHDYYYSEEPDTSKNIKEGEKFPKHLMVYAAVAFNRKFPLVFCENGIKINSQYYQDAILQSTISYGNENFGSGNWVFIQDSAPSHRSKNTQEFLCNNVPFISASKWPSCSPDLNPLDYCIWGMLKHKVYSQKIKTLSELKTVIEDE</sequence>
<name>A0A443Q649_9ACAR</name>
<feature type="non-terminal residue" evidence="2">
    <location>
        <position position="151"/>
    </location>
</feature>
<dbReference type="AlphaFoldDB" id="A0A443Q649"/>
<dbReference type="OrthoDB" id="6513831at2759"/>
<dbReference type="Gene3D" id="3.30.420.10">
    <property type="entry name" value="Ribonuclease H-like superfamily/Ribonuclease H"/>
    <property type="match status" value="1"/>
</dbReference>
<keyword evidence="3" id="KW-1185">Reference proteome</keyword>
<comment type="caution">
    <text evidence="2">The sequence shown here is derived from an EMBL/GenBank/DDBJ whole genome shotgun (WGS) entry which is preliminary data.</text>
</comment>
<protein>
    <recommendedName>
        <fullName evidence="1">Tc1-like transposase DDE domain-containing protein</fullName>
    </recommendedName>
</protein>
<dbReference type="PANTHER" id="PTHR46068:SF1">
    <property type="entry name" value="TRANSPOSASE IS30-LIKE HTH DOMAIN-CONTAINING PROTEIN"/>
    <property type="match status" value="1"/>
</dbReference>
<organism evidence="2 3">
    <name type="scientific">Dinothrombium tinctorium</name>
    <dbReference type="NCBI Taxonomy" id="1965070"/>
    <lineage>
        <taxon>Eukaryota</taxon>
        <taxon>Metazoa</taxon>
        <taxon>Ecdysozoa</taxon>
        <taxon>Arthropoda</taxon>
        <taxon>Chelicerata</taxon>
        <taxon>Arachnida</taxon>
        <taxon>Acari</taxon>
        <taxon>Acariformes</taxon>
        <taxon>Trombidiformes</taxon>
        <taxon>Prostigmata</taxon>
        <taxon>Anystina</taxon>
        <taxon>Parasitengona</taxon>
        <taxon>Trombidioidea</taxon>
        <taxon>Trombidiidae</taxon>
        <taxon>Dinothrombium</taxon>
    </lineage>
</organism>
<feature type="non-terminal residue" evidence="2">
    <location>
        <position position="1"/>
    </location>
</feature>
<reference evidence="2 3" key="1">
    <citation type="journal article" date="2018" name="Gigascience">
        <title>Genomes of trombidid mites reveal novel predicted allergens and laterally-transferred genes associated with secondary metabolism.</title>
        <authorList>
            <person name="Dong X."/>
            <person name="Chaisiri K."/>
            <person name="Xia D."/>
            <person name="Armstrong S.D."/>
            <person name="Fang Y."/>
            <person name="Donnelly M.J."/>
            <person name="Kadowaki T."/>
            <person name="McGarry J.W."/>
            <person name="Darby A.C."/>
            <person name="Makepeace B.L."/>
        </authorList>
    </citation>
    <scope>NUCLEOTIDE SEQUENCE [LARGE SCALE GENOMIC DNA]</scope>
    <source>
        <strain evidence="2">UoL-WK</strain>
    </source>
</reference>
<gene>
    <name evidence="2" type="ORF">B4U79_14669</name>
</gene>
<dbReference type="Proteomes" id="UP000285301">
    <property type="component" value="Unassembled WGS sequence"/>
</dbReference>
<dbReference type="EMBL" id="NCKU01021887">
    <property type="protein sequence ID" value="RWR98447.1"/>
    <property type="molecule type" value="Genomic_DNA"/>
</dbReference>